<gene>
    <name evidence="1" type="ORF">OR61_20980</name>
</gene>
<evidence type="ECO:0000313" key="2">
    <source>
        <dbReference type="Proteomes" id="UP000030969"/>
    </source>
</evidence>
<accession>A0AAJ0N2B2</accession>
<name>A0AAJ0N2B2_9XANT</name>
<sequence>MPPQASALAERATWAQVACTILSNENGASDYPVVLGDTEKVHDVRIASRFRAAVAQPFCLRFRASLLR</sequence>
<dbReference type="EMBL" id="JSYJ01000204">
    <property type="protein sequence ID" value="KHM90775.1"/>
    <property type="molecule type" value="Genomic_DNA"/>
</dbReference>
<proteinExistence type="predicted"/>
<dbReference type="RefSeq" id="WP_005989798.1">
    <property type="nucleotide sequence ID" value="NZ_JAJIUN010000043.1"/>
</dbReference>
<comment type="caution">
    <text evidence="1">The sequence shown here is derived from an EMBL/GenBank/DDBJ whole genome shotgun (WGS) entry which is preliminary data.</text>
</comment>
<dbReference type="AlphaFoldDB" id="A0AAJ0N2B2"/>
<organism evidence="1 2">
    <name type="scientific">Xanthomonas vesicatoria</name>
    <dbReference type="NCBI Taxonomy" id="56460"/>
    <lineage>
        <taxon>Bacteria</taxon>
        <taxon>Pseudomonadati</taxon>
        <taxon>Pseudomonadota</taxon>
        <taxon>Gammaproteobacteria</taxon>
        <taxon>Lysobacterales</taxon>
        <taxon>Lysobacteraceae</taxon>
        <taxon>Xanthomonas</taxon>
    </lineage>
</organism>
<evidence type="ECO:0000313" key="1">
    <source>
        <dbReference type="EMBL" id="KHM90775.1"/>
    </source>
</evidence>
<protein>
    <submittedName>
        <fullName evidence="1">Uncharacterized protein</fullName>
    </submittedName>
</protein>
<dbReference type="Proteomes" id="UP000030969">
    <property type="component" value="Unassembled WGS sequence"/>
</dbReference>
<reference evidence="1 2" key="1">
    <citation type="submission" date="2014-11" db="EMBL/GenBank/DDBJ databases">
        <title>Draft Genome Sequences of Xanthomonas vesicatoria Strains from the Balkan Peninsula.</title>
        <authorList>
            <person name="Vancheva T."/>
            <person name="Lefeuvre P."/>
            <person name="Bogatzevska N."/>
            <person name="Moncheva P."/>
            <person name="Koebnik R."/>
        </authorList>
    </citation>
    <scope>NUCLEOTIDE SEQUENCE [LARGE SCALE GENOMIC DNA]</scope>
    <source>
        <strain evidence="1 2">53M</strain>
    </source>
</reference>